<dbReference type="Gene3D" id="1.10.357.10">
    <property type="entry name" value="Tetracycline Repressor, domain 2"/>
    <property type="match status" value="1"/>
</dbReference>
<dbReference type="InterPro" id="IPR001647">
    <property type="entry name" value="HTH_TetR"/>
</dbReference>
<keyword evidence="8" id="KW-1185">Reference proteome</keyword>
<evidence type="ECO:0000256" key="1">
    <source>
        <dbReference type="ARBA" id="ARBA00023015"/>
    </source>
</evidence>
<dbReference type="Proteomes" id="UP000199497">
    <property type="component" value="Unassembled WGS sequence"/>
</dbReference>
<dbReference type="GO" id="GO:0000976">
    <property type="term" value="F:transcription cis-regulatory region binding"/>
    <property type="evidence" value="ECO:0007669"/>
    <property type="project" value="TreeGrafter"/>
</dbReference>
<organism evidence="7 8">
    <name type="scientific">Actinopolyspora xinjiangensis</name>
    <dbReference type="NCBI Taxonomy" id="405564"/>
    <lineage>
        <taxon>Bacteria</taxon>
        <taxon>Bacillati</taxon>
        <taxon>Actinomycetota</taxon>
        <taxon>Actinomycetes</taxon>
        <taxon>Actinopolysporales</taxon>
        <taxon>Actinopolysporaceae</taxon>
        <taxon>Actinopolyspora</taxon>
    </lineage>
</organism>
<dbReference type="OrthoDB" id="2356263at2"/>
<evidence type="ECO:0000313" key="8">
    <source>
        <dbReference type="Proteomes" id="UP000199497"/>
    </source>
</evidence>
<name>A0A1H0UPJ9_9ACTN</name>
<dbReference type="EMBL" id="FNJR01000007">
    <property type="protein sequence ID" value="SDP68074.1"/>
    <property type="molecule type" value="Genomic_DNA"/>
</dbReference>
<dbReference type="PANTHER" id="PTHR30055:SF234">
    <property type="entry name" value="HTH-TYPE TRANSCRIPTIONAL REGULATOR BETI"/>
    <property type="match status" value="1"/>
</dbReference>
<feature type="domain" description="HTH tetR-type" evidence="6">
    <location>
        <begin position="19"/>
        <end position="79"/>
    </location>
</feature>
<dbReference type="InterPro" id="IPR050109">
    <property type="entry name" value="HTH-type_TetR-like_transc_reg"/>
</dbReference>
<keyword evidence="2 4" id="KW-0238">DNA-binding</keyword>
<dbReference type="AlphaFoldDB" id="A0A1H0UPJ9"/>
<feature type="DNA-binding region" description="H-T-H motif" evidence="4">
    <location>
        <begin position="42"/>
        <end position="61"/>
    </location>
</feature>
<keyword evidence="1" id="KW-0805">Transcription regulation</keyword>
<gene>
    <name evidence="7" type="ORF">SAMN04487905_10763</name>
</gene>
<dbReference type="SUPFAM" id="SSF46689">
    <property type="entry name" value="Homeodomain-like"/>
    <property type="match status" value="1"/>
</dbReference>
<evidence type="ECO:0000313" key="7">
    <source>
        <dbReference type="EMBL" id="SDP68074.1"/>
    </source>
</evidence>
<feature type="region of interest" description="Disordered" evidence="5">
    <location>
        <begin position="1"/>
        <end position="21"/>
    </location>
</feature>
<evidence type="ECO:0000256" key="3">
    <source>
        <dbReference type="ARBA" id="ARBA00023163"/>
    </source>
</evidence>
<dbReference type="STRING" id="405564.SAMN04487905_10763"/>
<dbReference type="RefSeq" id="WP_092601719.1">
    <property type="nucleotide sequence ID" value="NZ_FNJR01000007.1"/>
</dbReference>
<accession>A0A1H0UPJ9</accession>
<dbReference type="PROSITE" id="PS50977">
    <property type="entry name" value="HTH_TETR_2"/>
    <property type="match status" value="1"/>
</dbReference>
<evidence type="ECO:0000259" key="6">
    <source>
        <dbReference type="PROSITE" id="PS50977"/>
    </source>
</evidence>
<evidence type="ECO:0000256" key="2">
    <source>
        <dbReference type="ARBA" id="ARBA00023125"/>
    </source>
</evidence>
<evidence type="ECO:0000256" key="4">
    <source>
        <dbReference type="PROSITE-ProRule" id="PRU00335"/>
    </source>
</evidence>
<dbReference type="GO" id="GO:0003700">
    <property type="term" value="F:DNA-binding transcription factor activity"/>
    <property type="evidence" value="ECO:0007669"/>
    <property type="project" value="TreeGrafter"/>
</dbReference>
<evidence type="ECO:0000256" key="5">
    <source>
        <dbReference type="SAM" id="MobiDB-lite"/>
    </source>
</evidence>
<reference evidence="8" key="1">
    <citation type="submission" date="2016-10" db="EMBL/GenBank/DDBJ databases">
        <authorList>
            <person name="Varghese N."/>
            <person name="Submissions S."/>
        </authorList>
    </citation>
    <scope>NUCLEOTIDE SEQUENCE [LARGE SCALE GENOMIC DNA]</scope>
    <source>
        <strain evidence="8">DSM 46732</strain>
    </source>
</reference>
<keyword evidence="3" id="KW-0804">Transcription</keyword>
<dbReference type="Pfam" id="PF00440">
    <property type="entry name" value="TetR_N"/>
    <property type="match status" value="1"/>
</dbReference>
<dbReference type="PRINTS" id="PR00455">
    <property type="entry name" value="HTHTETR"/>
</dbReference>
<sequence>MTAGNPSPPKGENDDTGSTGARKRILDAAVTLFAESGYDATPTSRIAERAGVPKGLIHYYFRRKEDILVALVDRLPEQNVPCEEVVVRDDLAESLRRLVGELDRRLHSSLVLSHLLWREADTHEVVRGALHRRFQSIVEQIRRVIEAVLPRVRGEDVDTAAVLLARAVNHSHSTARLPGTSSGLDGEIGLIARALDPGSNGRPRPRGA</sequence>
<proteinExistence type="predicted"/>
<dbReference type="InterPro" id="IPR009057">
    <property type="entry name" value="Homeodomain-like_sf"/>
</dbReference>
<dbReference type="PANTHER" id="PTHR30055">
    <property type="entry name" value="HTH-TYPE TRANSCRIPTIONAL REGULATOR RUTR"/>
    <property type="match status" value="1"/>
</dbReference>
<protein>
    <submittedName>
        <fullName evidence="7">Transcriptional regulator, TetR family</fullName>
    </submittedName>
</protein>